<evidence type="ECO:0000256" key="4">
    <source>
        <dbReference type="ARBA" id="ARBA00007806"/>
    </source>
</evidence>
<dbReference type="CDD" id="cd14752">
    <property type="entry name" value="GH31_N"/>
    <property type="match status" value="1"/>
</dbReference>
<keyword evidence="7" id="KW-0256">Endoplasmic reticulum</keyword>
<evidence type="ECO:0000256" key="6">
    <source>
        <dbReference type="ARBA" id="ARBA00022801"/>
    </source>
</evidence>
<keyword evidence="6 17" id="KW-0378">Hydrolase</keyword>
<name>A0AAD5LHZ9_9CRUS</name>
<keyword evidence="9" id="KW-0325">Glycoprotein</keyword>
<feature type="region of interest" description="Disordered" evidence="18">
    <location>
        <begin position="171"/>
        <end position="212"/>
    </location>
</feature>
<evidence type="ECO:0000256" key="9">
    <source>
        <dbReference type="ARBA" id="ARBA00023180"/>
    </source>
</evidence>
<dbReference type="FunFam" id="2.60.40.1760:FF:000002">
    <property type="entry name" value="neutral alpha-glucosidase AB isoform X1"/>
    <property type="match status" value="1"/>
</dbReference>
<evidence type="ECO:0000256" key="8">
    <source>
        <dbReference type="ARBA" id="ARBA00023034"/>
    </source>
</evidence>
<comment type="caution">
    <text evidence="23">The sequence shown here is derived from an EMBL/GenBank/DDBJ whole genome shotgun (WGS) entry which is preliminary data.</text>
</comment>
<dbReference type="SUPFAM" id="SSF51445">
    <property type="entry name" value="(Trans)glycosidases"/>
    <property type="match status" value="1"/>
</dbReference>
<dbReference type="FunFam" id="3.20.20.80:FF:000046">
    <property type="entry name" value="Glucosidase alpha, neutral C"/>
    <property type="match status" value="1"/>
</dbReference>
<evidence type="ECO:0000256" key="19">
    <source>
        <dbReference type="SAM" id="SignalP"/>
    </source>
</evidence>
<dbReference type="Pfam" id="PF01055">
    <property type="entry name" value="Glyco_hydro_31_2nd"/>
    <property type="match status" value="1"/>
</dbReference>
<dbReference type="InterPro" id="IPR017853">
    <property type="entry name" value="GH"/>
</dbReference>
<feature type="compositionally biased region" description="Basic and acidic residues" evidence="18">
    <location>
        <begin position="171"/>
        <end position="181"/>
    </location>
</feature>
<feature type="domain" description="Glycosyl hydrolase family 31 C-terminal" evidence="22">
    <location>
        <begin position="710"/>
        <end position="797"/>
    </location>
</feature>
<evidence type="ECO:0000256" key="2">
    <source>
        <dbReference type="ARBA" id="ARBA00004555"/>
    </source>
</evidence>
<comment type="catalytic activity">
    <reaction evidence="12">
        <text>N(4)-(alpha-D-Glc-(1-&gt;3)-alpha-D-Man-(1-&gt;2)-alpha-D-Man-(1-&gt;2)-alpha-D-Man-(1-&gt;3)-[alpha-D-Man-(1-&gt;2)-alpha-D-Man-(1-&gt;3)-[alpha-D-Man-(1-&gt;2)-alpha-D-Man-(1-&gt;6)]-alpha-D-Man-(1-&gt;6)]-beta-D-Man-(1-&gt;4)-beta-D-GlcNAc-(1-&gt;4)-beta-D-GlcNAc)-L-asparaginyl-[protein] + H2O = N(4)-(alpha-D-Man-(1-&gt;2)-alpha-D-Man-(1-&gt;2)-alpha-D-Man-(1-&gt;3)-[alpha-D-Man-(1-&gt;2)-alpha-D-Man-(1-&gt;3)-[alpha-D-Man-(1-&gt;2)-alpha-D-Man-(1-&gt;6)]-alpha-D-Man-(1-&gt;6)]-beta-D-Man-(1-&gt;4)-beta-D-GlcNAc-(1-&gt;4)-beta-D-GlcNAc)-L-asparaginyl-[protein] (N-glucan mannose isomer 9A1,2,3B1,2,3) + beta-D-glucose</text>
        <dbReference type="Rhea" id="RHEA:56000"/>
        <dbReference type="Rhea" id="RHEA-COMP:14356"/>
        <dbReference type="Rhea" id="RHEA-COMP:14357"/>
        <dbReference type="ChEBI" id="CHEBI:15377"/>
        <dbReference type="ChEBI" id="CHEBI:15903"/>
        <dbReference type="ChEBI" id="CHEBI:59080"/>
        <dbReference type="ChEBI" id="CHEBI:139493"/>
        <dbReference type="EC" id="3.2.1.207"/>
    </reaction>
</comment>
<proteinExistence type="inferred from homology"/>
<dbReference type="SUPFAM" id="SSF51011">
    <property type="entry name" value="Glycosyl hydrolase domain"/>
    <property type="match status" value="1"/>
</dbReference>
<evidence type="ECO:0000259" key="21">
    <source>
        <dbReference type="Pfam" id="PF13802"/>
    </source>
</evidence>
<dbReference type="InterPro" id="IPR000322">
    <property type="entry name" value="Glyco_hydro_31_TIM"/>
</dbReference>
<dbReference type="InterPro" id="IPR025887">
    <property type="entry name" value="Glyco_hydro_31_N_dom"/>
</dbReference>
<dbReference type="CDD" id="cd06603">
    <property type="entry name" value="GH31_GANC_GANAB_alpha"/>
    <property type="match status" value="1"/>
</dbReference>
<dbReference type="FunFam" id="3.20.20.80:FF:000039">
    <property type="entry name" value="Glucosidase, alpha neutral C"/>
    <property type="match status" value="1"/>
</dbReference>
<dbReference type="Gene3D" id="3.20.20.80">
    <property type="entry name" value="Glycosidases"/>
    <property type="match status" value="2"/>
</dbReference>
<dbReference type="GO" id="GO:0006491">
    <property type="term" value="P:N-glycan processing"/>
    <property type="evidence" value="ECO:0007669"/>
    <property type="project" value="TreeGrafter"/>
</dbReference>
<reference evidence="23 24" key="1">
    <citation type="submission" date="2022-05" db="EMBL/GenBank/DDBJ databases">
        <title>A multi-omics perspective on studying reproductive biology in Daphnia sinensis.</title>
        <authorList>
            <person name="Jia J."/>
        </authorList>
    </citation>
    <scope>NUCLEOTIDE SEQUENCE [LARGE SCALE GENOMIC DNA]</scope>
    <source>
        <strain evidence="23 24">WSL</strain>
    </source>
</reference>
<dbReference type="SUPFAM" id="SSF74650">
    <property type="entry name" value="Galactose mutarotase-like"/>
    <property type="match status" value="1"/>
</dbReference>
<evidence type="ECO:0000313" key="24">
    <source>
        <dbReference type="Proteomes" id="UP000820818"/>
    </source>
</evidence>
<evidence type="ECO:0000256" key="13">
    <source>
        <dbReference type="ARBA" id="ARBA00052396"/>
    </source>
</evidence>
<sequence length="927" mass="105455">MGNWLLILTICAAAIQSCVAVDRGNFKTCDQNAFCKRQRATQPGNSPWEILLDSLNSTINSLQVQVISSRSQARLQLQLIALADSTLHFELDEVNPIKLRYRAQESLSGSPQLSSLKITEQSSDSISLSFGGTGKAILLVKPFRLDVYDGDQLVISVNARGLLNFEHQRVRKSNEAARNEEPASEPTEGETTAEAEIKHPDEKPVEEEEEPGLWEETFKSHVDSKPYGPTSVGVDISFPGSRHVYGIPEHADTFALKQTKNGDPYRLYNTDVFEYELYNPMALYGAVPFMMAKRQQGTVGIFWNNAAETYVDIEESSSGSVVSSLMNLVSGGGNEPHQQTHWFSESGIIDLYIMIGPTPKDVVRQYGSLTGKTPLPQRFALGYHQCRWNYNDQEDVHSVNKGFDLHDIPYDVLWLDIEHTDSKKYFTWDPVKFPDPLEMVHNLTANGRKLVTIVDPHMKRDSSYFFHEHCEQNDFYVKDKSGKIYEGWCWPGSASYPDFFNPAVRDYWASRFALDKYEGTSLDVYTWNDMNEPSVFNGPEVTMPKDCLHYGGYEHRDVHNMYGMMVVEGTIRGQLMRSDYKLRPFVLSRSFFAGSQRFGAVWTGDNIADWEHLAIAVPMLLSLSVSGIPFCGADVGGFFNNPNTELLTRWYQAGAFQPFFRGHAHLHTKRREPWLFDEQTNKLIKASIKKRYTYLPYWYTLFYEHEKTAVPPMRPLWMEYPQDAETFSMDNQYLLGDSILVHPVVRSGEQEVSVYFPGVDTLWYEIETYKVYEAPGYQTIPVAIEKIPIFQRGGTIVPKKERARRASSLMTKDPYTFIVTLDKQGKAQGRLYIDDGQSLEYQKGSYIILELNMEGHTLSSKVTNQGAFETPELIEKIVIVGLSRAPSSIADNTGRILEYRYDATSQSLVLRKPNFSVSNEWSVNLKM</sequence>
<dbReference type="GO" id="GO:0106407">
    <property type="term" value="F:Glc2Man9GlcNAc2 oligosaccharide glucosidase activity"/>
    <property type="evidence" value="ECO:0007669"/>
    <property type="project" value="UniProtKB-EC"/>
</dbReference>
<dbReference type="AlphaFoldDB" id="A0AAD5LHZ9"/>
<dbReference type="GO" id="GO:0005794">
    <property type="term" value="C:Golgi apparatus"/>
    <property type="evidence" value="ECO:0007669"/>
    <property type="project" value="UniProtKB-SubCell"/>
</dbReference>
<evidence type="ECO:0000256" key="17">
    <source>
        <dbReference type="RuleBase" id="RU361185"/>
    </source>
</evidence>
<dbReference type="Gene3D" id="2.60.40.1760">
    <property type="entry name" value="glycosyl hydrolase (family 31)"/>
    <property type="match status" value="1"/>
</dbReference>
<comment type="pathway">
    <text evidence="3">Glycan metabolism; N-glycan metabolism.</text>
</comment>
<dbReference type="Proteomes" id="UP000820818">
    <property type="component" value="Linkage Group LG3"/>
</dbReference>
<dbReference type="InterPro" id="IPR011013">
    <property type="entry name" value="Gal_mutarotase_sf_dom"/>
</dbReference>
<evidence type="ECO:0000256" key="16">
    <source>
        <dbReference type="ARBA" id="ARBA00080367"/>
    </source>
</evidence>
<accession>A0AAD5LHZ9</accession>
<dbReference type="PANTHER" id="PTHR22762">
    <property type="entry name" value="ALPHA-GLUCOSIDASE"/>
    <property type="match status" value="1"/>
</dbReference>
<dbReference type="Pfam" id="PF13802">
    <property type="entry name" value="Gal_mutarotas_2"/>
    <property type="match status" value="1"/>
</dbReference>
<comment type="similarity">
    <text evidence="4 17">Belongs to the glycosyl hydrolase 31 family.</text>
</comment>
<dbReference type="PANTHER" id="PTHR22762:SF54">
    <property type="entry name" value="BCDNA.GH04962"/>
    <property type="match status" value="1"/>
</dbReference>
<dbReference type="GO" id="GO:0033919">
    <property type="term" value="F:glucan 1,3-alpha-glucosidase activity"/>
    <property type="evidence" value="ECO:0007669"/>
    <property type="project" value="UniProtKB-ARBA"/>
</dbReference>
<organism evidence="23 24">
    <name type="scientific">Daphnia sinensis</name>
    <dbReference type="NCBI Taxonomy" id="1820382"/>
    <lineage>
        <taxon>Eukaryota</taxon>
        <taxon>Metazoa</taxon>
        <taxon>Ecdysozoa</taxon>
        <taxon>Arthropoda</taxon>
        <taxon>Crustacea</taxon>
        <taxon>Branchiopoda</taxon>
        <taxon>Diplostraca</taxon>
        <taxon>Cladocera</taxon>
        <taxon>Anomopoda</taxon>
        <taxon>Daphniidae</taxon>
        <taxon>Daphnia</taxon>
        <taxon>Daphnia similis group</taxon>
    </lineage>
</organism>
<gene>
    <name evidence="23" type="ORF">GHT06_013350</name>
</gene>
<dbReference type="FunFam" id="2.60.40.1180:FF:000023">
    <property type="entry name" value="neutral alpha-glucosidase AB isoform X2"/>
    <property type="match status" value="1"/>
</dbReference>
<dbReference type="InterPro" id="IPR048395">
    <property type="entry name" value="Glyco_hydro_31_C"/>
</dbReference>
<evidence type="ECO:0000256" key="10">
    <source>
        <dbReference type="ARBA" id="ARBA00023295"/>
    </source>
</evidence>
<dbReference type="EMBL" id="WJBH02000003">
    <property type="protein sequence ID" value="KAI9562385.1"/>
    <property type="molecule type" value="Genomic_DNA"/>
</dbReference>
<protein>
    <recommendedName>
        <fullName evidence="15">Neutral alpha-glucosidase AB</fullName>
        <ecNumber evidence="14">3.2.1.207</ecNumber>
    </recommendedName>
    <alternativeName>
        <fullName evidence="16">Alpha-glucosidase 2</fullName>
    </alternativeName>
    <alternativeName>
        <fullName evidence="11">Glucosidase II subunit alpha</fullName>
    </alternativeName>
</protein>
<dbReference type="GO" id="GO:0030246">
    <property type="term" value="F:carbohydrate binding"/>
    <property type="evidence" value="ECO:0007669"/>
    <property type="project" value="InterPro"/>
</dbReference>
<evidence type="ECO:0000256" key="15">
    <source>
        <dbReference type="ARBA" id="ARBA00069533"/>
    </source>
</evidence>
<evidence type="ECO:0000256" key="12">
    <source>
        <dbReference type="ARBA" id="ARBA00050632"/>
    </source>
</evidence>
<comment type="subcellular location">
    <subcellularLocation>
        <location evidence="1">Endoplasmic reticulum</location>
    </subcellularLocation>
    <subcellularLocation>
        <location evidence="2">Golgi apparatus</location>
    </subcellularLocation>
</comment>
<keyword evidence="8" id="KW-0333">Golgi apparatus</keyword>
<evidence type="ECO:0000256" key="7">
    <source>
        <dbReference type="ARBA" id="ARBA00022824"/>
    </source>
</evidence>
<keyword evidence="24" id="KW-1185">Reference proteome</keyword>
<evidence type="ECO:0000256" key="3">
    <source>
        <dbReference type="ARBA" id="ARBA00004833"/>
    </source>
</evidence>
<comment type="catalytic activity">
    <reaction evidence="13">
        <text>N(4)-(alpha-D-Glc-(1-&gt;3)-alpha-D-Glc-(1-&gt;3)-alpha-D-Man-(1-&gt;2)-alpha-D-Man-(1-&gt;2)-alpha-D-Man-(1-&gt;3)-[alpha-D-Man-(1-&gt;2)-alpha-D-Man-(1-&gt;3)-[alpha-D-Man-(1-&gt;2)-alpha-D-Man-(1-&gt;6)]-alpha-D-Man-(1-&gt;6)]-beta-D-Man-(1-&gt;4)-beta-D-GlcNAc-(1-&gt;4)-beta-D-GlcNAc)-L-asparaginyl-[protein] + H2O = N(4)-(alpha-D-Glc-(1-&gt;3)-alpha-D-Man-(1-&gt;2)-alpha-D-Man-(1-&gt;2)-alpha-D-Man-(1-&gt;3)-[alpha-D-Man-(1-&gt;2)-alpha-D-Man-(1-&gt;3)-[alpha-D-Man-(1-&gt;2)-alpha-D-Man-(1-&gt;6)]-alpha-D-Man-(1-&gt;6)]-beta-D-Man-(1-&gt;4)-beta-D-GlcNAc-(1-&gt;4)-beta-D-GlcNAc)-L-asparaginyl-[protein] + beta-D-glucose</text>
        <dbReference type="Rhea" id="RHEA:55996"/>
        <dbReference type="Rhea" id="RHEA-COMP:14355"/>
        <dbReference type="Rhea" id="RHEA-COMP:14357"/>
        <dbReference type="ChEBI" id="CHEBI:15377"/>
        <dbReference type="ChEBI" id="CHEBI:15903"/>
        <dbReference type="ChEBI" id="CHEBI:59080"/>
        <dbReference type="ChEBI" id="CHEBI:59082"/>
        <dbReference type="EC" id="3.2.1.207"/>
    </reaction>
</comment>
<evidence type="ECO:0000256" key="11">
    <source>
        <dbReference type="ARBA" id="ARBA00042895"/>
    </source>
</evidence>
<evidence type="ECO:0000259" key="20">
    <source>
        <dbReference type="Pfam" id="PF01055"/>
    </source>
</evidence>
<dbReference type="Gene3D" id="2.60.40.1180">
    <property type="entry name" value="Golgi alpha-mannosidase II"/>
    <property type="match status" value="2"/>
</dbReference>
<keyword evidence="5 19" id="KW-0732">Signal</keyword>
<evidence type="ECO:0000256" key="1">
    <source>
        <dbReference type="ARBA" id="ARBA00004240"/>
    </source>
</evidence>
<evidence type="ECO:0000259" key="22">
    <source>
        <dbReference type="Pfam" id="PF21365"/>
    </source>
</evidence>
<keyword evidence="10 17" id="KW-0326">Glycosidase</keyword>
<dbReference type="GO" id="GO:0005975">
    <property type="term" value="P:carbohydrate metabolic process"/>
    <property type="evidence" value="ECO:0007669"/>
    <property type="project" value="InterPro"/>
</dbReference>
<feature type="domain" description="Glycoside hydrolase family 31 TIM barrel" evidence="20">
    <location>
        <begin position="373"/>
        <end position="701"/>
    </location>
</feature>
<feature type="signal peptide" evidence="19">
    <location>
        <begin position="1"/>
        <end position="20"/>
    </location>
</feature>
<feature type="chain" id="PRO_5042155294" description="Neutral alpha-glucosidase AB" evidence="19">
    <location>
        <begin position="21"/>
        <end position="927"/>
    </location>
</feature>
<feature type="domain" description="Glycoside hydrolase family 31 N-terminal" evidence="21">
    <location>
        <begin position="77"/>
        <end position="312"/>
    </location>
</feature>
<dbReference type="GO" id="GO:0005783">
    <property type="term" value="C:endoplasmic reticulum"/>
    <property type="evidence" value="ECO:0007669"/>
    <property type="project" value="UniProtKB-SubCell"/>
</dbReference>
<evidence type="ECO:0000256" key="5">
    <source>
        <dbReference type="ARBA" id="ARBA00022729"/>
    </source>
</evidence>
<evidence type="ECO:0000313" key="23">
    <source>
        <dbReference type="EMBL" id="KAI9562385.1"/>
    </source>
</evidence>
<dbReference type="InterPro" id="IPR013780">
    <property type="entry name" value="Glyco_hydro_b"/>
</dbReference>
<evidence type="ECO:0000256" key="18">
    <source>
        <dbReference type="SAM" id="MobiDB-lite"/>
    </source>
</evidence>
<dbReference type="EC" id="3.2.1.207" evidence="14"/>
<dbReference type="Pfam" id="PF21365">
    <property type="entry name" value="Glyco_hydro_31_3rd"/>
    <property type="match status" value="1"/>
</dbReference>
<evidence type="ECO:0000256" key="14">
    <source>
        <dbReference type="ARBA" id="ARBA00067008"/>
    </source>
</evidence>